<evidence type="ECO:0000259" key="2">
    <source>
        <dbReference type="Pfam" id="PF00857"/>
    </source>
</evidence>
<dbReference type="Gene3D" id="3.40.50.850">
    <property type="entry name" value="Isochorismatase-like"/>
    <property type="match status" value="1"/>
</dbReference>
<dbReference type="Proteomes" id="UP000195221">
    <property type="component" value="Unassembled WGS sequence"/>
</dbReference>
<dbReference type="EMBL" id="NBTZ01000065">
    <property type="protein sequence ID" value="OTP74335.1"/>
    <property type="molecule type" value="Genomic_DNA"/>
</dbReference>
<dbReference type="GO" id="GO:0016787">
    <property type="term" value="F:hydrolase activity"/>
    <property type="evidence" value="ECO:0007669"/>
    <property type="project" value="UniProtKB-KW"/>
</dbReference>
<dbReference type="PANTHER" id="PTHR43540">
    <property type="entry name" value="PEROXYUREIDOACRYLATE/UREIDOACRYLATE AMIDOHYDROLASE-RELATED"/>
    <property type="match status" value="1"/>
</dbReference>
<gene>
    <name evidence="3" type="ORF">PAMC26577_16050</name>
</gene>
<evidence type="ECO:0000313" key="3">
    <source>
        <dbReference type="EMBL" id="OTP74335.1"/>
    </source>
</evidence>
<protein>
    <submittedName>
        <fullName evidence="3">Isochorismatase</fullName>
    </submittedName>
</protein>
<dbReference type="PANTHER" id="PTHR43540:SF1">
    <property type="entry name" value="ISOCHORISMATASE HYDROLASE"/>
    <property type="match status" value="1"/>
</dbReference>
<evidence type="ECO:0000313" key="4">
    <source>
        <dbReference type="Proteomes" id="UP000195221"/>
    </source>
</evidence>
<organism evidence="3 4">
    <name type="scientific">Caballeronia sordidicola</name>
    <name type="common">Burkholderia sordidicola</name>
    <dbReference type="NCBI Taxonomy" id="196367"/>
    <lineage>
        <taxon>Bacteria</taxon>
        <taxon>Pseudomonadati</taxon>
        <taxon>Pseudomonadota</taxon>
        <taxon>Betaproteobacteria</taxon>
        <taxon>Burkholderiales</taxon>
        <taxon>Burkholderiaceae</taxon>
        <taxon>Caballeronia</taxon>
    </lineage>
</organism>
<evidence type="ECO:0000256" key="1">
    <source>
        <dbReference type="ARBA" id="ARBA00022801"/>
    </source>
</evidence>
<dbReference type="Pfam" id="PF00857">
    <property type="entry name" value="Isochorismatase"/>
    <property type="match status" value="1"/>
</dbReference>
<proteinExistence type="predicted"/>
<dbReference type="CDD" id="cd01014">
    <property type="entry name" value="nicotinamidase_related"/>
    <property type="match status" value="1"/>
</dbReference>
<name>A0A242MSP7_CABSO</name>
<feature type="domain" description="Isochorismatase-like" evidence="2">
    <location>
        <begin position="9"/>
        <end position="180"/>
    </location>
</feature>
<dbReference type="RefSeq" id="WP_075358714.1">
    <property type="nucleotide sequence ID" value="NZ_MSRG01000040.1"/>
</dbReference>
<dbReference type="AlphaFoldDB" id="A0A242MSP7"/>
<keyword evidence="1" id="KW-0378">Hydrolase</keyword>
<dbReference type="SUPFAM" id="SSF52499">
    <property type="entry name" value="Isochorismatase-like hydrolases"/>
    <property type="match status" value="1"/>
</dbReference>
<dbReference type="InterPro" id="IPR036380">
    <property type="entry name" value="Isochorismatase-like_sf"/>
</dbReference>
<dbReference type="InterPro" id="IPR000868">
    <property type="entry name" value="Isochorismatase-like_dom"/>
</dbReference>
<reference evidence="3 4" key="1">
    <citation type="submission" date="2017-03" db="EMBL/GenBank/DDBJ databases">
        <title>Genome analysis of strain PAMC 26577.</title>
        <authorList>
            <person name="Oh H.-M."/>
            <person name="Yang J.-A."/>
        </authorList>
    </citation>
    <scope>NUCLEOTIDE SEQUENCE [LARGE SCALE GENOMIC DNA]</scope>
    <source>
        <strain evidence="3 4">PAMC 26577</strain>
    </source>
</reference>
<comment type="caution">
    <text evidence="3">The sequence shown here is derived from an EMBL/GenBank/DDBJ whole genome shotgun (WGS) entry which is preliminary data.</text>
</comment>
<accession>A0A242MSP7</accession>
<sequence>MSSLPLDAVLIIIDVQQAFNDPSWGDRNNPAAESNVATLLGGWRKTQRPIIHVQHRSPRAESLFHPSRPGFKVKPEAAPLPGEPVIYKGVNSSFIGTDLEQRLRAIGAVTVVIAGMTTDHCVSTTARMAGNFGFATFIVSDATATFKRHGPEGKYFSAEQMHDTALASLHEEFATVVDTAAVMARL</sequence>
<dbReference type="InterPro" id="IPR050272">
    <property type="entry name" value="Isochorismatase-like_hydrls"/>
</dbReference>